<sequence length="313" mass="35926">MLEDGFSYKTIGEIQRKRGNLWFRTYQRYLFSLAYQMFEWEGLPKTVDPIFLEKQLHQRGFVAFYKDEMYGYLGVQGTISGQINLYNQPNYFTASAPTYQKSFPLYWYDVGEGLNEDGQGVVIYNNLERMPTLDILNLYAMNLAELKETIYVNQNAQKTPVIIKAGDNDLFSLKQVYHKYEGNEPVIIAGKKFNTDDIEVLKTDAPYVADKLTMLFKDQWNEAMTFLGLSNANTDKKERLIQSEVESNNDQIQGSANIYLAPRQEACRLINEYYGLNVSVKLRKELIENGELHNAVTGVSGVGNTVRQGLDKE</sequence>
<dbReference type="Pfam" id="PF05352">
    <property type="entry name" value="Phage_connector"/>
    <property type="match status" value="1"/>
</dbReference>
<dbReference type="Gene3D" id="2.40.500.10">
    <property type="entry name" value="Upper collar protein gp10 (connector protein)"/>
    <property type="match status" value="1"/>
</dbReference>
<protein>
    <submittedName>
        <fullName evidence="1">Collar</fullName>
    </submittedName>
</protein>
<dbReference type="InterPro" id="IPR008016">
    <property type="entry name" value="Gp10"/>
</dbReference>
<dbReference type="EMBL" id="OP433492">
    <property type="protein sequence ID" value="UXN78505.1"/>
    <property type="molecule type" value="Genomic_DNA"/>
</dbReference>
<dbReference type="InterPro" id="IPR036199">
    <property type="entry name" value="Gp10_sf"/>
</dbReference>
<keyword evidence="2" id="KW-1185">Reference proteome</keyword>
<reference evidence="1" key="1">
    <citation type="submission" date="2022-09" db="EMBL/GenBank/DDBJ databases">
        <authorList>
            <person name="Xie Z."/>
            <person name="Yang M."/>
        </authorList>
    </citation>
    <scope>NUCLEOTIDE SEQUENCE</scope>
</reference>
<name>A0A977SLX8_9CAUD</name>
<accession>A0A977SLX8</accession>
<dbReference type="SUPFAM" id="SSF56826">
    <property type="entry name" value="Upper collar protein gp10 (connector protein)"/>
    <property type="match status" value="1"/>
</dbReference>
<dbReference type="Proteomes" id="UP001064695">
    <property type="component" value="Segment"/>
</dbReference>
<evidence type="ECO:0000313" key="2">
    <source>
        <dbReference type="Proteomes" id="UP001064695"/>
    </source>
</evidence>
<dbReference type="Gene3D" id="1.10.246.30">
    <property type="match status" value="1"/>
</dbReference>
<proteinExistence type="predicted"/>
<dbReference type="Gene3D" id="3.30.1350.20">
    <property type="entry name" value="Bacteriophage PHI-29 conector. Domain 3"/>
    <property type="match status" value="1"/>
</dbReference>
<evidence type="ECO:0000313" key="1">
    <source>
        <dbReference type="EMBL" id="UXN78505.1"/>
    </source>
</evidence>
<gene>
    <name evidence="1" type="ORF">SYYB1_16</name>
</gene>
<organism evidence="1 2">
    <name type="scientific">Bacillus phage vB_BaeroP_SYYB1</name>
    <dbReference type="NCBI Taxonomy" id="2980552"/>
    <lineage>
        <taxon>Viruses</taxon>
        <taxon>Duplodnaviria</taxon>
        <taxon>Heunggongvirae</taxon>
        <taxon>Uroviricota</taxon>
        <taxon>Caudoviricetes</taxon>
        <taxon>Salasmaviridae</taxon>
        <taxon>Tatarstanvirinae</taxon>
        <taxon>Gaunavirus</taxon>
        <taxon>Gaunavirus syybuna</taxon>
    </lineage>
</organism>